<organism evidence="1 2">
    <name type="scientific">Coniosporium uncinatum</name>
    <dbReference type="NCBI Taxonomy" id="93489"/>
    <lineage>
        <taxon>Eukaryota</taxon>
        <taxon>Fungi</taxon>
        <taxon>Dikarya</taxon>
        <taxon>Ascomycota</taxon>
        <taxon>Pezizomycotina</taxon>
        <taxon>Dothideomycetes</taxon>
        <taxon>Dothideomycetes incertae sedis</taxon>
        <taxon>Coniosporium</taxon>
    </lineage>
</organism>
<proteinExistence type="predicted"/>
<name>A0ACC3CYA8_9PEZI</name>
<evidence type="ECO:0000313" key="1">
    <source>
        <dbReference type="EMBL" id="KAK3056847.1"/>
    </source>
</evidence>
<reference evidence="1" key="1">
    <citation type="submission" date="2024-09" db="EMBL/GenBank/DDBJ databases">
        <title>Black Yeasts Isolated from many extreme environments.</title>
        <authorList>
            <person name="Coleine C."/>
            <person name="Stajich J.E."/>
            <person name="Selbmann L."/>
        </authorList>
    </citation>
    <scope>NUCLEOTIDE SEQUENCE</scope>
    <source>
        <strain evidence="1">CCFEE 5737</strain>
    </source>
</reference>
<evidence type="ECO:0000313" key="2">
    <source>
        <dbReference type="Proteomes" id="UP001186974"/>
    </source>
</evidence>
<feature type="non-terminal residue" evidence="1">
    <location>
        <position position="105"/>
    </location>
</feature>
<comment type="caution">
    <text evidence="1">The sequence shown here is derived from an EMBL/GenBank/DDBJ whole genome shotgun (WGS) entry which is preliminary data.</text>
</comment>
<dbReference type="Proteomes" id="UP001186974">
    <property type="component" value="Unassembled WGS sequence"/>
</dbReference>
<protein>
    <submittedName>
        <fullName evidence="1">Uncharacterized protein</fullName>
    </submittedName>
</protein>
<feature type="non-terminal residue" evidence="1">
    <location>
        <position position="1"/>
    </location>
</feature>
<dbReference type="EMBL" id="JAWDJW010009718">
    <property type="protein sequence ID" value="KAK3056847.1"/>
    <property type="molecule type" value="Genomic_DNA"/>
</dbReference>
<accession>A0ACC3CYA8</accession>
<sequence>QDLPPILTDRLTPSATLNPHREPEAAFDLRNINRRQAERVQVSRIFPRKRILLTVSLQTPGLWTTLPSPTKREYYPAEPLQTILLTVPSHCQSCTATTHTCRPPR</sequence>
<gene>
    <name evidence="1" type="ORF">LTS18_011617</name>
</gene>
<keyword evidence="2" id="KW-1185">Reference proteome</keyword>